<dbReference type="PANTHER" id="PTHR33706">
    <property type="entry name" value="MORN VARIANT REPEAT PROTEIN"/>
    <property type="match status" value="1"/>
</dbReference>
<organism evidence="2 3">
    <name type="scientific">Mucilaginibacter hurinus</name>
    <dbReference type="NCBI Taxonomy" id="2201324"/>
    <lineage>
        <taxon>Bacteria</taxon>
        <taxon>Pseudomonadati</taxon>
        <taxon>Bacteroidota</taxon>
        <taxon>Sphingobacteriia</taxon>
        <taxon>Sphingobacteriales</taxon>
        <taxon>Sphingobacteriaceae</taxon>
        <taxon>Mucilaginibacter</taxon>
    </lineage>
</organism>
<feature type="repeat" description="TPR" evidence="1">
    <location>
        <begin position="133"/>
        <end position="166"/>
    </location>
</feature>
<dbReference type="EMBL" id="QGDC01000004">
    <property type="protein sequence ID" value="RCH55074.1"/>
    <property type="molecule type" value="Genomic_DNA"/>
</dbReference>
<keyword evidence="1" id="KW-0802">TPR repeat</keyword>
<dbReference type="SUPFAM" id="SSF48452">
    <property type="entry name" value="TPR-like"/>
    <property type="match status" value="1"/>
</dbReference>
<name>A0A367GNK9_9SPHI</name>
<evidence type="ECO:0000313" key="3">
    <source>
        <dbReference type="Proteomes" id="UP000253209"/>
    </source>
</evidence>
<evidence type="ECO:0000313" key="2">
    <source>
        <dbReference type="EMBL" id="RCH55074.1"/>
    </source>
</evidence>
<gene>
    <name evidence="2" type="ORF">DJ568_07720</name>
</gene>
<dbReference type="InterPro" id="IPR019734">
    <property type="entry name" value="TPR_rpt"/>
</dbReference>
<dbReference type="Proteomes" id="UP000253209">
    <property type="component" value="Unassembled WGS sequence"/>
</dbReference>
<dbReference type="InterPro" id="IPR011990">
    <property type="entry name" value="TPR-like_helical_dom_sf"/>
</dbReference>
<keyword evidence="3" id="KW-1185">Reference proteome</keyword>
<dbReference type="Pfam" id="PF13432">
    <property type="entry name" value="TPR_16"/>
    <property type="match status" value="1"/>
</dbReference>
<dbReference type="RefSeq" id="WP_114004697.1">
    <property type="nucleotide sequence ID" value="NZ_QGDC01000004.1"/>
</dbReference>
<protein>
    <submittedName>
        <fullName evidence="2">Uncharacterized protein</fullName>
    </submittedName>
</protein>
<dbReference type="SUPFAM" id="SSF82185">
    <property type="entry name" value="Histone H3 K4-specific methyltransferase SET7/9 N-terminal domain"/>
    <property type="match status" value="4"/>
</dbReference>
<dbReference type="SMART" id="SM00028">
    <property type="entry name" value="TPR"/>
    <property type="match status" value="4"/>
</dbReference>
<dbReference type="OrthoDB" id="7342920at2"/>
<proteinExistence type="predicted"/>
<dbReference type="AlphaFoldDB" id="A0A367GNK9"/>
<dbReference type="Gene3D" id="3.90.930.1">
    <property type="match status" value="3"/>
</dbReference>
<reference evidence="2 3" key="1">
    <citation type="submission" date="2018-05" db="EMBL/GenBank/DDBJ databases">
        <title>Mucilaginibacter hurinus sp. nov., isolated from briquette warehouse soil.</title>
        <authorList>
            <person name="Choi L."/>
        </authorList>
    </citation>
    <scope>NUCLEOTIDE SEQUENCE [LARGE SCALE GENOMIC DNA]</scope>
    <source>
        <strain evidence="2 3">ZR32</strain>
    </source>
</reference>
<evidence type="ECO:0000256" key="1">
    <source>
        <dbReference type="PROSITE-ProRule" id="PRU00339"/>
    </source>
</evidence>
<dbReference type="Gene3D" id="1.25.40.10">
    <property type="entry name" value="Tetratricopeptide repeat domain"/>
    <property type="match status" value="1"/>
</dbReference>
<sequence length="803" mass="91579">MTRFYLLLVVLFVSYSVSSAQKIELINSGDLIRQANARSDSGNYKGALKLLNKISRNDTNYVWSLYERALNYQADSNYTEALKYAQEGLSQKEHLEHEPDLYNITGSILDDLNRKDEALKILDEGIAKYPAFASLYFNKGIALMSLKRYAEAEEVYKKTLLISPYMSSAHFQLGIAALEQGKLMPAYLSFIGYLLINPQGKYVSNAITFLNNLSRSNDNALAYKNKRSTGAGDAYQEIEDIVLSKIALDPSYKPMVSIDDAISRQIQAVFEKMEYKNTDGDFWVQYYLPYFKQVFNQKRFEVFIFHIFSGVDLPVVQNYTKRNKKELEKFAEEAGNYFNLIRATRKLNYGERDTVALRFYFEDGALVSKGRMVDGKTFVGPWIIYYPGGNLRAAGNYTANGEKNGVWMYYHRNGDTRAKEFYKLGKIDGKQYYYYENGNLSSEDNYSNGVSEGLYTSYYYAGNKKLTVNYKQGKREGEQRQYYSSGALSEINNFTNDIFNGPSTLYYRNGKVKTLIPYVSGKVDGIYKGYHENGNISYEGRFTNDKAEGTWKYYYPSGKIKVISNYKSNLSDGASEEYFESGQLSLKSASKNGVPDGQSISYYDDGKVFCKSMYVNGVIKSRAFFDKAGALLHTVDLTGNNTSLPTFSYSGYRRSNTRFNSKGVVDGADTLYYPSGKIEQVNHYRDGQLNGLSITYYLNGKRKSEINKTDGEDDGYFTSFYVNGKPESEGWLVKGQRQGDWILYDEKGRVTNRLSYLNNELNGFKEVFNPNGKINLEEKYHLGWLEKVTQFDTVGNIIAVRVY</sequence>
<dbReference type="Gene3D" id="2.20.110.10">
    <property type="entry name" value="Histone H3 K4-specific methyltransferase SET7/9 N-terminal domain"/>
    <property type="match status" value="1"/>
</dbReference>
<dbReference type="PANTHER" id="PTHR33706:SF1">
    <property type="entry name" value="TPR REPEAT PROTEIN"/>
    <property type="match status" value="1"/>
</dbReference>
<dbReference type="PROSITE" id="PS50005">
    <property type="entry name" value="TPR"/>
    <property type="match status" value="1"/>
</dbReference>
<accession>A0A367GNK9</accession>
<dbReference type="Pfam" id="PF07661">
    <property type="entry name" value="MORN_2"/>
    <property type="match status" value="7"/>
</dbReference>
<comment type="caution">
    <text evidence="2">The sequence shown here is derived from an EMBL/GenBank/DDBJ whole genome shotgun (WGS) entry which is preliminary data.</text>
</comment>
<dbReference type="InterPro" id="IPR011652">
    <property type="entry name" value="MORN_2"/>
</dbReference>